<feature type="domain" description="Methyltransferase type 11" evidence="1">
    <location>
        <begin position="83"/>
        <end position="186"/>
    </location>
</feature>
<accession>A0ABS4QHG4</accession>
<evidence type="ECO:0000313" key="2">
    <source>
        <dbReference type="EMBL" id="MBP2191127.1"/>
    </source>
</evidence>
<gene>
    <name evidence="2" type="ORF">BJ987_004028</name>
</gene>
<proteinExistence type="predicted"/>
<comment type="caution">
    <text evidence="2">The sequence shown here is derived from an EMBL/GenBank/DDBJ whole genome shotgun (WGS) entry which is preliminary data.</text>
</comment>
<reference evidence="2 3" key="1">
    <citation type="submission" date="2021-03" db="EMBL/GenBank/DDBJ databases">
        <title>Sequencing the genomes of 1000 actinobacteria strains.</title>
        <authorList>
            <person name="Klenk H.-P."/>
        </authorList>
    </citation>
    <scope>NUCLEOTIDE SEQUENCE [LARGE SCALE GENOMIC DNA]</scope>
    <source>
        <strain evidence="2 3">DSM 45516</strain>
    </source>
</reference>
<dbReference type="PANTHER" id="PTHR43591">
    <property type="entry name" value="METHYLTRANSFERASE"/>
    <property type="match status" value="1"/>
</dbReference>
<name>A0ABS4QHG4_9NOCA</name>
<evidence type="ECO:0000313" key="3">
    <source>
        <dbReference type="Proteomes" id="UP001519325"/>
    </source>
</evidence>
<protein>
    <submittedName>
        <fullName evidence="2">Ubiquinone/menaquinone biosynthesis C-methylase UbiE</fullName>
    </submittedName>
</protein>
<sequence>MPQIGGNKERIGGCATGCHRNGGYFSGISALEGQPMEKATETGRHDLRSSAWFRDQRDFWWNDDFIALLAERWRLDEAHSLADIGCGLGHWARLLFPFLGPDARLTGVDREVTWLARAREVFLDAYPAAVAAGRVEFDQGDVNSLALPADTFDVVTCQTLLMHLDKPERGLAEMFRIAKSGGLVVCVEPSNLFNMMSFDSCTSEQSTEDLVRNFEFWLRFQRGRIALGKGDISIGERLPGMFAEIGSTDINVYLRDKAFPVYPPYSGPEQEATLEPIKAWESSDTGPWNYAQLARYFLAGEGTAPMLESQLAAMRAEGERQFNAVSEKRYSCGGGAVVYIVSGRKP</sequence>
<dbReference type="InterPro" id="IPR013216">
    <property type="entry name" value="Methyltransf_11"/>
</dbReference>
<keyword evidence="2" id="KW-0830">Ubiquinone</keyword>
<keyword evidence="3" id="KW-1185">Reference proteome</keyword>
<dbReference type="Gene3D" id="3.40.50.150">
    <property type="entry name" value="Vaccinia Virus protein VP39"/>
    <property type="match status" value="1"/>
</dbReference>
<dbReference type="Pfam" id="PF08241">
    <property type="entry name" value="Methyltransf_11"/>
    <property type="match status" value="1"/>
</dbReference>
<evidence type="ECO:0000259" key="1">
    <source>
        <dbReference type="Pfam" id="PF08241"/>
    </source>
</evidence>
<dbReference type="EMBL" id="JAGGMR010000001">
    <property type="protein sequence ID" value="MBP2191127.1"/>
    <property type="molecule type" value="Genomic_DNA"/>
</dbReference>
<dbReference type="SUPFAM" id="SSF53335">
    <property type="entry name" value="S-adenosyl-L-methionine-dependent methyltransferases"/>
    <property type="match status" value="1"/>
</dbReference>
<dbReference type="CDD" id="cd02440">
    <property type="entry name" value="AdoMet_MTases"/>
    <property type="match status" value="1"/>
</dbReference>
<dbReference type="InterPro" id="IPR029063">
    <property type="entry name" value="SAM-dependent_MTases_sf"/>
</dbReference>
<dbReference type="Proteomes" id="UP001519325">
    <property type="component" value="Unassembled WGS sequence"/>
</dbReference>
<organism evidence="2 3">
    <name type="scientific">Nocardia goodfellowii</name>
    <dbReference type="NCBI Taxonomy" id="882446"/>
    <lineage>
        <taxon>Bacteria</taxon>
        <taxon>Bacillati</taxon>
        <taxon>Actinomycetota</taxon>
        <taxon>Actinomycetes</taxon>
        <taxon>Mycobacteriales</taxon>
        <taxon>Nocardiaceae</taxon>
        <taxon>Nocardia</taxon>
    </lineage>
</organism>
<dbReference type="RefSeq" id="WP_209892258.1">
    <property type="nucleotide sequence ID" value="NZ_JAGGMR010000001.1"/>
</dbReference>